<comment type="caution">
    <text evidence="2">The sequence shown here is derived from an EMBL/GenBank/DDBJ whole genome shotgun (WGS) entry which is preliminary data.</text>
</comment>
<name>A0ABS2WFB9_9BACL</name>
<dbReference type="Pfam" id="PF05504">
    <property type="entry name" value="Spore_GerAC"/>
    <property type="match status" value="1"/>
</dbReference>
<accession>A0ABS2WFB9</accession>
<dbReference type="InterPro" id="IPR038501">
    <property type="entry name" value="Spore_GerAC_C_sf"/>
</dbReference>
<dbReference type="Proteomes" id="UP001177120">
    <property type="component" value="Unassembled WGS sequence"/>
</dbReference>
<evidence type="ECO:0000313" key="2">
    <source>
        <dbReference type="EMBL" id="MBN2908232.1"/>
    </source>
</evidence>
<evidence type="ECO:0000313" key="3">
    <source>
        <dbReference type="Proteomes" id="UP001177120"/>
    </source>
</evidence>
<dbReference type="InterPro" id="IPR046953">
    <property type="entry name" value="Spore_GerAC-like_C"/>
</dbReference>
<dbReference type="Gene3D" id="3.30.300.210">
    <property type="entry name" value="Nutrient germinant receptor protein C, domain 3"/>
    <property type="match status" value="1"/>
</dbReference>
<organism evidence="2 3">
    <name type="scientific">Polycladomyces zharkentensis</name>
    <dbReference type="NCBI Taxonomy" id="2807616"/>
    <lineage>
        <taxon>Bacteria</taxon>
        <taxon>Bacillati</taxon>
        <taxon>Bacillota</taxon>
        <taxon>Bacilli</taxon>
        <taxon>Bacillales</taxon>
        <taxon>Thermoactinomycetaceae</taxon>
        <taxon>Polycladomyces</taxon>
    </lineage>
</organism>
<dbReference type="InterPro" id="IPR008844">
    <property type="entry name" value="Spore_GerAC-like"/>
</dbReference>
<dbReference type="PANTHER" id="PTHR35789">
    <property type="entry name" value="SPORE GERMINATION PROTEIN B3"/>
    <property type="match status" value="1"/>
</dbReference>
<reference evidence="2" key="1">
    <citation type="journal article" date="2024" name="Int. J. Syst. Evol. Microbiol.">
        <title>Polycladomyces zharkentensis sp. nov., a novel thermophilic cellulose- and starch-degrading member of the Bacillota from a geothermal aquifer in Kazakhstan.</title>
        <authorList>
            <person name="Mashzhan A."/>
            <person name="Kistaubayeva A."/>
            <person name="Javier-Lopez R."/>
            <person name="Bissenova U."/>
            <person name="Bissenbay A."/>
            <person name="Birkeland N.K."/>
        </authorList>
    </citation>
    <scope>NUCLEOTIDE SEQUENCE</scope>
    <source>
        <strain evidence="2">ZKZ2T</strain>
    </source>
</reference>
<evidence type="ECO:0000259" key="1">
    <source>
        <dbReference type="Pfam" id="PF05504"/>
    </source>
</evidence>
<gene>
    <name evidence="2" type="ORF">JQC72_01695</name>
</gene>
<sequence>MREGTAGPLDFFDRNSVFAAKSPASALLQILSPVGRSSGEVLRDLTKTGVGLDMTVKDVLQMLNSDSHAVILPWIEQSPSVPGEAKKQEPSLRLNGAAVLKKDKIVGRIDDRITRGVMWVRNEIKTGIITVKPKGIKGYASVELLDSNTELVPSVTGGKWKIAVRTKMEGNIIQNATDRGMASPDVTKKLETDVERDIQNTIMVAMNQVQKRMKADVFGFC</sequence>
<protein>
    <recommendedName>
        <fullName evidence="1">Spore germination GerAC-like C-terminal domain-containing protein</fullName>
    </recommendedName>
</protein>
<dbReference type="PANTHER" id="PTHR35789:SF1">
    <property type="entry name" value="SPORE GERMINATION PROTEIN B3"/>
    <property type="match status" value="1"/>
</dbReference>
<proteinExistence type="predicted"/>
<dbReference type="EMBL" id="JAFHAP010000003">
    <property type="protein sequence ID" value="MBN2908232.1"/>
    <property type="molecule type" value="Genomic_DNA"/>
</dbReference>
<feature type="domain" description="Spore germination GerAC-like C-terminal" evidence="1">
    <location>
        <begin position="95"/>
        <end position="220"/>
    </location>
</feature>
<keyword evidence="3" id="KW-1185">Reference proteome</keyword>